<gene>
    <name evidence="1" type="ordered locus">HP15_p187g96</name>
</gene>
<organism evidence="1 2">
    <name type="scientific">Marinobacter adhaerens (strain DSM 23420 / HP15)</name>
    <dbReference type="NCBI Taxonomy" id="225937"/>
    <lineage>
        <taxon>Bacteria</taxon>
        <taxon>Pseudomonadati</taxon>
        <taxon>Pseudomonadota</taxon>
        <taxon>Gammaproteobacteria</taxon>
        <taxon>Pseudomonadales</taxon>
        <taxon>Marinobacteraceae</taxon>
        <taxon>Marinobacter</taxon>
    </lineage>
</organism>
<reference evidence="2" key="2">
    <citation type="submission" date="2010-02" db="EMBL/GenBank/DDBJ databases">
        <title>Complete genome sequence of Marinobacter adhaerens type strain (HP15).</title>
        <authorList>
            <person name="Gaerdes A.A.M."/>
            <person name="Kaeppel E."/>
            <person name="Shezad A."/>
            <person name="Seebah S."/>
            <person name="Teeling H."/>
            <person name="Yarza P."/>
            <person name="Gloeckner F.O."/>
            <person name="Ullrich M.S."/>
        </authorList>
    </citation>
    <scope>NUCLEOTIDE SEQUENCE [LARGE SCALE GENOMIC DNA]</scope>
    <source>
        <strain evidence="2">DSM 23420 / HP15</strain>
        <plasmid evidence="2">Plasmid pHP-187</plasmid>
    </source>
</reference>
<dbReference type="Proteomes" id="UP000007077">
    <property type="component" value="Plasmid pHP-187"/>
</dbReference>
<keyword evidence="1" id="KW-0614">Plasmid</keyword>
<sequence>MFFVVFRGLFRGFWFGCLSGQAGRDFKKTPVNPSMGGLVAPSMALHIF</sequence>
<accession>E4PS58</accession>
<name>E4PS58_MARAH</name>
<dbReference type="EMBL" id="CP001980">
    <property type="protein sequence ID" value="ADQ00093.1"/>
    <property type="molecule type" value="Genomic_DNA"/>
</dbReference>
<evidence type="ECO:0000313" key="1">
    <source>
        <dbReference type="EMBL" id="ADQ00093.1"/>
    </source>
</evidence>
<protein>
    <submittedName>
        <fullName evidence="1">Uncharacterized protein</fullName>
    </submittedName>
</protein>
<evidence type="ECO:0000313" key="2">
    <source>
        <dbReference type="Proteomes" id="UP000007077"/>
    </source>
</evidence>
<proteinExistence type="predicted"/>
<dbReference type="AlphaFoldDB" id="E4PS58"/>
<dbReference type="KEGG" id="mad:HP15_p187g96"/>
<dbReference type="PATRIC" id="fig|225937.3.peg.4321"/>
<dbReference type="HOGENOM" id="CLU_3154587_0_0_6"/>
<reference evidence="1 2" key="1">
    <citation type="journal article" date="2010" name="Stand. Genomic Sci.">
        <title>Complete genome sequence of Marinobacter adhaerens type strain (HP15), a diatom-interacting marine microorganism.</title>
        <authorList>
            <person name="Gardes A."/>
            <person name="Kaeppel E."/>
            <person name="Shehzad A."/>
            <person name="Seebah S."/>
            <person name="Teeling H."/>
            <person name="Yarza P."/>
            <person name="Glockner F.O."/>
            <person name="Grossart H.P."/>
            <person name="Ullrich M.S."/>
        </authorList>
    </citation>
    <scope>NUCLEOTIDE SEQUENCE [LARGE SCALE GENOMIC DNA]</scope>
    <source>
        <strain evidence="2">DSM 23420 / HP15</strain>
        <plasmid evidence="2">Plasmid pHP-187</plasmid>
    </source>
</reference>
<geneLocation type="plasmid" evidence="1 2">
    <name>pHP-187</name>
</geneLocation>